<dbReference type="InterPro" id="IPR053888">
    <property type="entry name" value="MRM3-like_sub_bind"/>
</dbReference>
<comment type="caution">
    <text evidence="5">The sequence shown here is derived from an EMBL/GenBank/DDBJ whole genome shotgun (WGS) entry which is preliminary data.</text>
</comment>
<reference evidence="5 6" key="2">
    <citation type="submission" date="2018-06" db="EMBL/GenBank/DDBJ databases">
        <title>Metagenomic assembly of (sub)arctic Cyanobacteria and their associated microbiome from non-axenic cultures.</title>
        <authorList>
            <person name="Baurain D."/>
        </authorList>
    </citation>
    <scope>NUCLEOTIDE SEQUENCE [LARGE SCALE GENOMIC DNA]</scope>
    <source>
        <strain evidence="5">ULC129bin1</strain>
    </source>
</reference>
<dbReference type="Gene3D" id="3.40.1280.10">
    <property type="match status" value="1"/>
</dbReference>
<organism evidence="5 6">
    <name type="scientific">Leptolyngbya foveolarum</name>
    <dbReference type="NCBI Taxonomy" id="47253"/>
    <lineage>
        <taxon>Bacteria</taxon>
        <taxon>Bacillati</taxon>
        <taxon>Cyanobacteriota</taxon>
        <taxon>Cyanophyceae</taxon>
        <taxon>Leptolyngbyales</taxon>
        <taxon>Leptolyngbyaceae</taxon>
        <taxon>Leptolyngbya group</taxon>
        <taxon>Leptolyngbya</taxon>
    </lineage>
</organism>
<evidence type="ECO:0000256" key="1">
    <source>
        <dbReference type="ARBA" id="ARBA00007228"/>
    </source>
</evidence>
<keyword evidence="3 5" id="KW-0808">Transferase</keyword>
<protein>
    <submittedName>
        <fullName evidence="5">rRNA methyltransferase</fullName>
    </submittedName>
</protein>
<dbReference type="PANTHER" id="PTHR43191">
    <property type="entry name" value="RRNA METHYLTRANSFERASE 3"/>
    <property type="match status" value="1"/>
</dbReference>
<reference evidence="6" key="1">
    <citation type="submission" date="2018-04" db="EMBL/GenBank/DDBJ databases">
        <authorList>
            <person name="Cornet L."/>
        </authorList>
    </citation>
    <scope>NUCLEOTIDE SEQUENCE [LARGE SCALE GENOMIC DNA]</scope>
</reference>
<evidence type="ECO:0000313" key="6">
    <source>
        <dbReference type="Proteomes" id="UP000249354"/>
    </source>
</evidence>
<proteinExistence type="inferred from homology"/>
<comment type="similarity">
    <text evidence="1">Belongs to the class IV-like SAM-binding methyltransferase superfamily. RNA methyltransferase TrmH family.</text>
</comment>
<dbReference type="Pfam" id="PF00588">
    <property type="entry name" value="SpoU_methylase"/>
    <property type="match status" value="1"/>
</dbReference>
<evidence type="ECO:0000256" key="3">
    <source>
        <dbReference type="ARBA" id="ARBA00022679"/>
    </source>
</evidence>
<evidence type="ECO:0000259" key="4">
    <source>
        <dbReference type="SMART" id="SM00967"/>
    </source>
</evidence>
<dbReference type="InterPro" id="IPR051259">
    <property type="entry name" value="rRNA_Methyltransferase"/>
</dbReference>
<dbReference type="InterPro" id="IPR029028">
    <property type="entry name" value="Alpha/beta_knot_MTases"/>
</dbReference>
<gene>
    <name evidence="5" type="ORF">DCF25_17995</name>
</gene>
<dbReference type="SUPFAM" id="SSF55315">
    <property type="entry name" value="L30e-like"/>
    <property type="match status" value="1"/>
</dbReference>
<dbReference type="InterPro" id="IPR001537">
    <property type="entry name" value="SpoU_MeTrfase"/>
</dbReference>
<dbReference type="GO" id="GO:0005737">
    <property type="term" value="C:cytoplasm"/>
    <property type="evidence" value="ECO:0007669"/>
    <property type="project" value="UniProtKB-ARBA"/>
</dbReference>
<dbReference type="SUPFAM" id="SSF75217">
    <property type="entry name" value="alpha/beta knot"/>
    <property type="match status" value="1"/>
</dbReference>
<sequence length="277" mass="29595">MLTSLQNPTVKQLRKLKQSKERRKQGALLLEGTHLIEAAGEAGYPLEVLCYTEDWQARYGEICARAIALSAQTELVSPEILKSIASTVTPDGVVAIAPQRTAWEEAASQPKDQVSLGVILETLQDPGNLGTIIRTAAAAGSDGLWLSPDSVDMNSPKVLRASAGQWFRLPMAKVDVAQQAAKLRENGVQVIATTATADLDYWQLDLTPPTVFLMGNEGAGLSAALMDCASGAVKIPVMPGVESLNVAVSTALLLYEARRQRESGFGYAQPPGYVFEG</sequence>
<dbReference type="Proteomes" id="UP000249354">
    <property type="component" value="Unassembled WGS sequence"/>
</dbReference>
<dbReference type="InterPro" id="IPR029064">
    <property type="entry name" value="Ribosomal_eL30-like_sf"/>
</dbReference>
<name>A0A2W4VJ35_9CYAN</name>
<dbReference type="GO" id="GO:0006396">
    <property type="term" value="P:RNA processing"/>
    <property type="evidence" value="ECO:0007669"/>
    <property type="project" value="InterPro"/>
</dbReference>
<dbReference type="GO" id="GO:0008173">
    <property type="term" value="F:RNA methyltransferase activity"/>
    <property type="evidence" value="ECO:0007669"/>
    <property type="project" value="InterPro"/>
</dbReference>
<dbReference type="Gene3D" id="3.30.1330.30">
    <property type="match status" value="1"/>
</dbReference>
<dbReference type="PANTHER" id="PTHR43191:SF2">
    <property type="entry name" value="RRNA METHYLTRANSFERASE 3, MITOCHONDRIAL"/>
    <property type="match status" value="1"/>
</dbReference>
<dbReference type="GO" id="GO:0032259">
    <property type="term" value="P:methylation"/>
    <property type="evidence" value="ECO:0007669"/>
    <property type="project" value="UniProtKB-KW"/>
</dbReference>
<dbReference type="AlphaFoldDB" id="A0A2W4VJ35"/>
<evidence type="ECO:0000256" key="2">
    <source>
        <dbReference type="ARBA" id="ARBA00022603"/>
    </source>
</evidence>
<dbReference type="InterPro" id="IPR029026">
    <property type="entry name" value="tRNA_m1G_MTases_N"/>
</dbReference>
<dbReference type="EMBL" id="QBMC01000155">
    <property type="protein sequence ID" value="PZO12221.1"/>
    <property type="molecule type" value="Genomic_DNA"/>
</dbReference>
<dbReference type="SMART" id="SM00967">
    <property type="entry name" value="SpoU_sub_bind"/>
    <property type="match status" value="1"/>
</dbReference>
<keyword evidence="2 5" id="KW-0489">Methyltransferase</keyword>
<dbReference type="CDD" id="cd18095">
    <property type="entry name" value="SpoU-like_rRNA-MTase"/>
    <property type="match status" value="1"/>
</dbReference>
<feature type="domain" description="RNA 2-O ribose methyltransferase substrate binding" evidence="4">
    <location>
        <begin position="29"/>
        <end position="103"/>
    </location>
</feature>
<dbReference type="Pfam" id="PF22435">
    <property type="entry name" value="MRM3-like_sub_bind"/>
    <property type="match status" value="1"/>
</dbReference>
<evidence type="ECO:0000313" key="5">
    <source>
        <dbReference type="EMBL" id="PZO12221.1"/>
    </source>
</evidence>
<accession>A0A2W4VJ35</accession>
<dbReference type="GO" id="GO:0003723">
    <property type="term" value="F:RNA binding"/>
    <property type="evidence" value="ECO:0007669"/>
    <property type="project" value="InterPro"/>
</dbReference>
<dbReference type="InterPro" id="IPR013123">
    <property type="entry name" value="SpoU_subst-bd"/>
</dbReference>